<name>A0A7U3UZZ0_9ACTN</name>
<dbReference type="RefSeq" id="WP_202237805.1">
    <property type="nucleotide sequence ID" value="NZ_AP018365.1"/>
</dbReference>
<reference evidence="1 2" key="3">
    <citation type="journal article" date="2011" name="Nat. Chem. Biol.">
        <title>Reveromycin A biosynthesis uses RevG and RevJ for stereospecific spiroacetal formation.</title>
        <authorList>
            <person name="Takahashi S."/>
            <person name="Toyoda A."/>
            <person name="Sekiyama Y."/>
            <person name="Takagi H."/>
            <person name="Nogawa T."/>
            <person name="Uramoto M."/>
            <person name="Suzuki R."/>
            <person name="Koshino H."/>
            <person name="Kumano T."/>
            <person name="Panthee S."/>
            <person name="Dairi T."/>
            <person name="Ishikawa J."/>
            <person name="Ikeda H."/>
            <person name="Sakaki Y."/>
            <person name="Osada H."/>
        </authorList>
    </citation>
    <scope>NUCLEOTIDE SEQUENCE [LARGE SCALE GENOMIC DNA]</scope>
    <source>
        <strain evidence="1 2">SN-593</strain>
    </source>
</reference>
<dbReference type="KEGG" id="arev:RVR_9578"/>
<sequence length="209" mass="21070">MTAGQGRPTYPYVLGLDLDLTLVDTRPATRLALHRAGGELGLRIDVERAAAATGAAFRDTVRPWVPPDALPAFAAAFRRAFLTEGIALVRPMPGAAHLCAAVGAAGGRCAVVTGRRPDTATACLSACSLPVASLDGSVVGAAKGAVLRRRSARLFAGDHPLDMVAAATAGIPAVGVTTGAHDAAALRAAGADTVVPSLRALLALLPTDP</sequence>
<accession>A0A7U3UZZ0</accession>
<gene>
    <name evidence="1" type="ORF">RVR_9578</name>
</gene>
<dbReference type="Gene3D" id="1.10.150.240">
    <property type="entry name" value="Putative phosphatase, domain 2"/>
    <property type="match status" value="1"/>
</dbReference>
<dbReference type="Proteomes" id="UP000595703">
    <property type="component" value="Chromosome"/>
</dbReference>
<dbReference type="Pfam" id="PF13242">
    <property type="entry name" value="Hydrolase_like"/>
    <property type="match status" value="1"/>
</dbReference>
<dbReference type="InterPro" id="IPR036412">
    <property type="entry name" value="HAD-like_sf"/>
</dbReference>
<reference evidence="1 2" key="4">
    <citation type="journal article" date="2020" name="Sci. Rep.">
        <title>beta-carboline chemical signals induce reveromycin production through a LuxR family regulator in Streptomyces sp. SN-593.</title>
        <authorList>
            <person name="Panthee S."/>
            <person name="Kito N."/>
            <person name="Hayashi T."/>
            <person name="Shimizu T."/>
            <person name="Ishikawa J."/>
            <person name="Hamamoto H."/>
            <person name="Osada H."/>
            <person name="Takahashi S."/>
        </authorList>
    </citation>
    <scope>NUCLEOTIDE SEQUENCE [LARGE SCALE GENOMIC DNA]</scope>
    <source>
        <strain evidence="1 2">SN-593</strain>
    </source>
</reference>
<evidence type="ECO:0000313" key="1">
    <source>
        <dbReference type="EMBL" id="BBB01936.1"/>
    </source>
</evidence>
<organism evidence="1 2">
    <name type="scientific">Actinacidiphila reveromycinica</name>
    <dbReference type="NCBI Taxonomy" id="659352"/>
    <lineage>
        <taxon>Bacteria</taxon>
        <taxon>Bacillati</taxon>
        <taxon>Actinomycetota</taxon>
        <taxon>Actinomycetes</taxon>
        <taxon>Kitasatosporales</taxon>
        <taxon>Streptomycetaceae</taxon>
        <taxon>Actinacidiphila</taxon>
    </lineage>
</organism>
<reference evidence="1 2" key="2">
    <citation type="journal article" date="2011" name="J. Antibiot.">
        <title>Furaquinocins I and J: novel polyketide isoprenoid hybrid compounds from Streptomyces reveromyceticus SN-593.</title>
        <authorList>
            <person name="Panthee S."/>
            <person name="Takahashi S."/>
            <person name="Takagi H."/>
            <person name="Nogawa T."/>
            <person name="Oowada E."/>
            <person name="Uramoto M."/>
            <person name="Osada H."/>
        </authorList>
    </citation>
    <scope>NUCLEOTIDE SEQUENCE [LARGE SCALE GENOMIC DNA]</scope>
    <source>
        <strain evidence="1 2">SN-593</strain>
    </source>
</reference>
<dbReference type="Gene3D" id="3.40.50.1000">
    <property type="entry name" value="HAD superfamily/HAD-like"/>
    <property type="match status" value="2"/>
</dbReference>
<keyword evidence="2" id="KW-1185">Reference proteome</keyword>
<dbReference type="GO" id="GO:0006281">
    <property type="term" value="P:DNA repair"/>
    <property type="evidence" value="ECO:0007669"/>
    <property type="project" value="TreeGrafter"/>
</dbReference>
<proteinExistence type="predicted"/>
<dbReference type="PANTHER" id="PTHR43434">
    <property type="entry name" value="PHOSPHOGLYCOLATE PHOSPHATASE"/>
    <property type="match status" value="1"/>
</dbReference>
<dbReference type="InterPro" id="IPR050155">
    <property type="entry name" value="HAD-like_hydrolase_sf"/>
</dbReference>
<keyword evidence="1" id="KW-0378">Hydrolase</keyword>
<dbReference type="GO" id="GO:0008967">
    <property type="term" value="F:phosphoglycolate phosphatase activity"/>
    <property type="evidence" value="ECO:0007669"/>
    <property type="project" value="TreeGrafter"/>
</dbReference>
<dbReference type="AlphaFoldDB" id="A0A7U3UZZ0"/>
<dbReference type="EMBL" id="AP018365">
    <property type="protein sequence ID" value="BBB01936.1"/>
    <property type="molecule type" value="Genomic_DNA"/>
</dbReference>
<dbReference type="GO" id="GO:0005829">
    <property type="term" value="C:cytosol"/>
    <property type="evidence" value="ECO:0007669"/>
    <property type="project" value="TreeGrafter"/>
</dbReference>
<dbReference type="InterPro" id="IPR023214">
    <property type="entry name" value="HAD_sf"/>
</dbReference>
<evidence type="ECO:0000313" key="2">
    <source>
        <dbReference type="Proteomes" id="UP000595703"/>
    </source>
</evidence>
<reference evidence="1 2" key="1">
    <citation type="journal article" date="2010" name="J. Bacteriol.">
        <title>Biochemical characterization of a novel indole prenyltransferase from Streptomyces sp. SN-593.</title>
        <authorList>
            <person name="Takahashi S."/>
            <person name="Takagi H."/>
            <person name="Toyoda A."/>
            <person name="Uramoto M."/>
            <person name="Nogawa T."/>
            <person name="Ueki M."/>
            <person name="Sakaki Y."/>
            <person name="Osada H."/>
        </authorList>
    </citation>
    <scope>NUCLEOTIDE SEQUENCE [LARGE SCALE GENOMIC DNA]</scope>
    <source>
        <strain evidence="1 2">SN-593</strain>
    </source>
</reference>
<dbReference type="SUPFAM" id="SSF56784">
    <property type="entry name" value="HAD-like"/>
    <property type="match status" value="1"/>
</dbReference>
<dbReference type="InterPro" id="IPR023198">
    <property type="entry name" value="PGP-like_dom2"/>
</dbReference>
<dbReference type="PANTHER" id="PTHR43434:SF1">
    <property type="entry name" value="PHOSPHOGLYCOLATE PHOSPHATASE"/>
    <property type="match status" value="1"/>
</dbReference>
<protein>
    <submittedName>
        <fullName evidence="1">Putative hydrolase</fullName>
    </submittedName>
</protein>